<dbReference type="InterPro" id="IPR002685">
    <property type="entry name" value="Glyco_trans_15"/>
</dbReference>
<accession>A0A0M0LRJ9</accession>
<dbReference type="PROSITE" id="PS50005">
    <property type="entry name" value="TPR"/>
    <property type="match status" value="1"/>
</dbReference>
<keyword evidence="3" id="KW-0802">TPR repeat</keyword>
<evidence type="ECO:0000313" key="5">
    <source>
        <dbReference type="Proteomes" id="UP000037460"/>
    </source>
</evidence>
<name>A0A0M0LRJ9_9EUKA</name>
<dbReference type="InterPro" id="IPR019734">
    <property type="entry name" value="TPR_rpt"/>
</dbReference>
<feature type="non-terminal residue" evidence="4">
    <location>
        <position position="696"/>
    </location>
</feature>
<dbReference type="GO" id="GO:0000026">
    <property type="term" value="F:alpha-1,2-mannosyltransferase activity"/>
    <property type="evidence" value="ECO:0007669"/>
    <property type="project" value="TreeGrafter"/>
</dbReference>
<dbReference type="SMART" id="SM00028">
    <property type="entry name" value="TPR"/>
    <property type="match status" value="7"/>
</dbReference>
<dbReference type="SUPFAM" id="SSF53448">
    <property type="entry name" value="Nucleotide-diphospho-sugar transferases"/>
    <property type="match status" value="1"/>
</dbReference>
<organism evidence="4 5">
    <name type="scientific">Chrysochromulina tobinii</name>
    <dbReference type="NCBI Taxonomy" id="1460289"/>
    <lineage>
        <taxon>Eukaryota</taxon>
        <taxon>Haptista</taxon>
        <taxon>Haptophyta</taxon>
        <taxon>Prymnesiophyceae</taxon>
        <taxon>Prymnesiales</taxon>
        <taxon>Chrysochromulinaceae</taxon>
        <taxon>Chrysochromulina</taxon>
    </lineage>
</organism>
<dbReference type="AlphaFoldDB" id="A0A0M0LRJ9"/>
<dbReference type="InterPro" id="IPR011990">
    <property type="entry name" value="TPR-like_helical_dom_sf"/>
</dbReference>
<dbReference type="PANTHER" id="PTHR31121">
    <property type="entry name" value="ALPHA-1,2 MANNOSYLTRANSFERASE KTR1"/>
    <property type="match status" value="1"/>
</dbReference>
<dbReference type="PANTHER" id="PTHR31121:SF6">
    <property type="entry name" value="ALPHA-1,2 MANNOSYLTRANSFERASE KTR1"/>
    <property type="match status" value="1"/>
</dbReference>
<gene>
    <name evidence="4" type="ORF">Ctob_016141</name>
</gene>
<sequence>MPSAAVKAFNAAVAHREAGDFSTSAQAYQSAIAMEPRMAEAYLNVAFVLSELRRFDEAEHAYRHALGVRKWPAQTAATASHNLGVLLDSLGRSSEATAAYKQALKYKPDFGPSLEILEDTTANAIEAGEPPTFVALINAGNEAFERGAHSDAERHYRLAVPLRDARREGAAYVGLGAALHGGGRLQEAKHVLMAGAKLNPSSPGMLSNLATVRSDLGEWKGAAGTWRRALALTPSDAGRYSSAAASLQRGTRPADAIPFLRSAAALDPTNWQRHYALAHACLKMAFLTGATVGAGAAATLDATPDAEYAAEAFEALRPLHRPPISLRMRAESGAEPPWTRYDGRGLVGDEPPPLDSAALGRAQSTRRAEAARAGRQKGVIVYKLGPKSSELDNLRLSLRLLTRYHNRKFRYPVLVAFDLEAVASLSESVRAEMRQLAQGAPLSFEQLDAHTLPSWLPARSVPEKVLGFPVAYRHMIRWKAGLMWRMASLEQYEYIWLLDTDAFLLGPLTYDVFGLMAARNASYGYADVHGEDPSIVGGLSECVSKYVRARPSLNVASTIFGRGFRTRQGKWDGTKFYTNFQVARRDFGNLAGYRDLFDFIDRDGGIYRHRWGADPILFQADCPPHQSECPPHQIDIEQVLKTVRARLKVMMQMRILKCKEPKRCSEGFGKPLDERIRGMSIPELSDLCDRGTVFDQ</sequence>
<protein>
    <submittedName>
        <fullName evidence="4">Ktr3p</fullName>
    </submittedName>
</protein>
<evidence type="ECO:0000256" key="1">
    <source>
        <dbReference type="ARBA" id="ARBA00007677"/>
    </source>
</evidence>
<dbReference type="EMBL" id="JWZX01000261">
    <property type="protein sequence ID" value="KOO53373.1"/>
    <property type="molecule type" value="Genomic_DNA"/>
</dbReference>
<dbReference type="GO" id="GO:0006487">
    <property type="term" value="P:protein N-linked glycosylation"/>
    <property type="evidence" value="ECO:0007669"/>
    <property type="project" value="TreeGrafter"/>
</dbReference>
<dbReference type="GO" id="GO:0016020">
    <property type="term" value="C:membrane"/>
    <property type="evidence" value="ECO:0007669"/>
    <property type="project" value="InterPro"/>
</dbReference>
<dbReference type="Proteomes" id="UP000037460">
    <property type="component" value="Unassembled WGS sequence"/>
</dbReference>
<dbReference type="SUPFAM" id="SSF48452">
    <property type="entry name" value="TPR-like"/>
    <property type="match status" value="1"/>
</dbReference>
<evidence type="ECO:0000256" key="3">
    <source>
        <dbReference type="PROSITE-ProRule" id="PRU00339"/>
    </source>
</evidence>
<dbReference type="Pfam" id="PF13424">
    <property type="entry name" value="TPR_12"/>
    <property type="match status" value="1"/>
</dbReference>
<dbReference type="InterPro" id="IPR029044">
    <property type="entry name" value="Nucleotide-diphossugar_trans"/>
</dbReference>
<comment type="similarity">
    <text evidence="1">Belongs to the glycosyltransferase 15 family.</text>
</comment>
<evidence type="ECO:0000256" key="2">
    <source>
        <dbReference type="ARBA" id="ARBA00022679"/>
    </source>
</evidence>
<evidence type="ECO:0000313" key="4">
    <source>
        <dbReference type="EMBL" id="KOO53373.1"/>
    </source>
</evidence>
<keyword evidence="5" id="KW-1185">Reference proteome</keyword>
<dbReference type="GO" id="GO:0005794">
    <property type="term" value="C:Golgi apparatus"/>
    <property type="evidence" value="ECO:0007669"/>
    <property type="project" value="TreeGrafter"/>
</dbReference>
<dbReference type="GO" id="GO:0000032">
    <property type="term" value="P:cell wall mannoprotein biosynthetic process"/>
    <property type="evidence" value="ECO:0007669"/>
    <property type="project" value="TreeGrafter"/>
</dbReference>
<dbReference type="Gene3D" id="1.25.40.10">
    <property type="entry name" value="Tetratricopeptide repeat domain"/>
    <property type="match status" value="3"/>
</dbReference>
<comment type="caution">
    <text evidence="4">The sequence shown here is derived from an EMBL/GenBank/DDBJ whole genome shotgun (WGS) entry which is preliminary data.</text>
</comment>
<reference evidence="5" key="1">
    <citation type="journal article" date="2015" name="PLoS Genet.">
        <title>Genome Sequence and Transcriptome Analyses of Chrysochromulina tobin: Metabolic Tools for Enhanced Algal Fitness in the Prominent Order Prymnesiales (Haptophyceae).</title>
        <authorList>
            <person name="Hovde B.T."/>
            <person name="Deodato C.R."/>
            <person name="Hunsperger H.M."/>
            <person name="Ryken S.A."/>
            <person name="Yost W."/>
            <person name="Jha R.K."/>
            <person name="Patterson J."/>
            <person name="Monnat R.J. Jr."/>
            <person name="Barlow S.B."/>
            <person name="Starkenburg S.R."/>
            <person name="Cattolico R.A."/>
        </authorList>
    </citation>
    <scope>NUCLEOTIDE SEQUENCE</scope>
    <source>
        <strain evidence="5">CCMP291</strain>
    </source>
</reference>
<feature type="repeat" description="TPR" evidence="3">
    <location>
        <begin position="77"/>
        <end position="110"/>
    </location>
</feature>
<dbReference type="Gene3D" id="3.90.550.10">
    <property type="entry name" value="Spore Coat Polysaccharide Biosynthesis Protein SpsA, Chain A"/>
    <property type="match status" value="1"/>
</dbReference>
<dbReference type="Pfam" id="PF01793">
    <property type="entry name" value="Glyco_transf_15"/>
    <property type="match status" value="1"/>
</dbReference>
<keyword evidence="2" id="KW-0808">Transferase</keyword>
<proteinExistence type="inferred from homology"/>
<dbReference type="OrthoDB" id="439943at2759"/>